<evidence type="ECO:0000256" key="6">
    <source>
        <dbReference type="ARBA" id="ARBA00022840"/>
    </source>
</evidence>
<keyword evidence="6 10" id="KW-0067">ATP-binding</keyword>
<dbReference type="PANTHER" id="PTHR43065">
    <property type="entry name" value="SENSOR HISTIDINE KINASE"/>
    <property type="match status" value="1"/>
</dbReference>
<dbReference type="SUPFAM" id="SSF55874">
    <property type="entry name" value="ATPase domain of HSP90 chaperone/DNA topoisomerase II/histidine kinase"/>
    <property type="match status" value="1"/>
</dbReference>
<keyword evidence="4" id="KW-0547">Nucleotide-binding</keyword>
<feature type="domain" description="Histidine kinase" evidence="9">
    <location>
        <begin position="228"/>
        <end position="441"/>
    </location>
</feature>
<dbReference type="RefSeq" id="WP_105717060.1">
    <property type="nucleotide sequence ID" value="NZ_PVBQ01000007.1"/>
</dbReference>
<evidence type="ECO:0000256" key="4">
    <source>
        <dbReference type="ARBA" id="ARBA00022741"/>
    </source>
</evidence>
<protein>
    <recommendedName>
        <fullName evidence="2">histidine kinase</fullName>
        <ecNumber evidence="2">2.7.13.3</ecNumber>
    </recommendedName>
</protein>
<dbReference type="GO" id="GO:0005524">
    <property type="term" value="F:ATP binding"/>
    <property type="evidence" value="ECO:0007669"/>
    <property type="project" value="UniProtKB-KW"/>
</dbReference>
<reference evidence="10 11" key="1">
    <citation type="submission" date="2018-02" db="EMBL/GenBank/DDBJ databases">
        <title>The draft genome of Sphingobacterium sp. 5JN-11.</title>
        <authorList>
            <person name="Liu L."/>
            <person name="Li L."/>
            <person name="Liang L."/>
            <person name="Zhang X."/>
            <person name="Wang T."/>
        </authorList>
    </citation>
    <scope>NUCLEOTIDE SEQUENCE [LARGE SCALE GENOMIC DNA]</scope>
    <source>
        <strain evidence="10 11">5JN-11</strain>
    </source>
</reference>
<dbReference type="Gene3D" id="3.30.565.10">
    <property type="entry name" value="Histidine kinase-like ATPase, C-terminal domain"/>
    <property type="match status" value="1"/>
</dbReference>
<dbReference type="OrthoDB" id="1931120at2"/>
<keyword evidence="7" id="KW-0902">Two-component regulatory system</keyword>
<dbReference type="InterPro" id="IPR004358">
    <property type="entry name" value="Sig_transdc_His_kin-like_C"/>
</dbReference>
<name>A0A2S9J3J3_9SPHI</name>
<dbReference type="EC" id="2.7.13.3" evidence="2"/>
<evidence type="ECO:0000256" key="8">
    <source>
        <dbReference type="SAM" id="Phobius"/>
    </source>
</evidence>
<keyword evidence="5" id="KW-0418">Kinase</keyword>
<accession>A0A2S9J3J3</accession>
<evidence type="ECO:0000256" key="7">
    <source>
        <dbReference type="ARBA" id="ARBA00023012"/>
    </source>
</evidence>
<dbReference type="InterPro" id="IPR003594">
    <property type="entry name" value="HATPase_dom"/>
</dbReference>
<proteinExistence type="predicted"/>
<comment type="caution">
    <text evidence="10">The sequence shown here is derived from an EMBL/GenBank/DDBJ whole genome shotgun (WGS) entry which is preliminary data.</text>
</comment>
<dbReference type="Pfam" id="PF02518">
    <property type="entry name" value="HATPase_c"/>
    <property type="match status" value="1"/>
</dbReference>
<dbReference type="Proteomes" id="UP000239711">
    <property type="component" value="Unassembled WGS sequence"/>
</dbReference>
<evidence type="ECO:0000313" key="10">
    <source>
        <dbReference type="EMBL" id="PRD47347.1"/>
    </source>
</evidence>
<keyword evidence="8" id="KW-0472">Membrane</keyword>
<dbReference type="InterPro" id="IPR036890">
    <property type="entry name" value="HATPase_C_sf"/>
</dbReference>
<dbReference type="GO" id="GO:0000160">
    <property type="term" value="P:phosphorelay signal transduction system"/>
    <property type="evidence" value="ECO:0007669"/>
    <property type="project" value="UniProtKB-KW"/>
</dbReference>
<comment type="catalytic activity">
    <reaction evidence="1">
        <text>ATP + protein L-histidine = ADP + protein N-phospho-L-histidine.</text>
        <dbReference type="EC" id="2.7.13.3"/>
    </reaction>
</comment>
<dbReference type="PRINTS" id="PR00344">
    <property type="entry name" value="BCTRLSENSOR"/>
</dbReference>
<evidence type="ECO:0000256" key="2">
    <source>
        <dbReference type="ARBA" id="ARBA00012438"/>
    </source>
</evidence>
<organism evidence="10 11">
    <name type="scientific">Sphingobacterium haloxyli</name>
    <dbReference type="NCBI Taxonomy" id="2100533"/>
    <lineage>
        <taxon>Bacteria</taxon>
        <taxon>Pseudomonadati</taxon>
        <taxon>Bacteroidota</taxon>
        <taxon>Sphingobacteriia</taxon>
        <taxon>Sphingobacteriales</taxon>
        <taxon>Sphingobacteriaceae</taxon>
        <taxon>Sphingobacterium</taxon>
    </lineage>
</organism>
<dbReference type="PANTHER" id="PTHR43065:SF46">
    <property type="entry name" value="C4-DICARBOXYLATE TRANSPORT SENSOR PROTEIN DCTB"/>
    <property type="match status" value="1"/>
</dbReference>
<evidence type="ECO:0000256" key="5">
    <source>
        <dbReference type="ARBA" id="ARBA00022777"/>
    </source>
</evidence>
<dbReference type="AlphaFoldDB" id="A0A2S9J3J3"/>
<dbReference type="InterPro" id="IPR005467">
    <property type="entry name" value="His_kinase_dom"/>
</dbReference>
<dbReference type="PROSITE" id="PS50109">
    <property type="entry name" value="HIS_KIN"/>
    <property type="match status" value="1"/>
</dbReference>
<sequence>MERVRDFFVWKILLLLSAAVGIAYLCFLKSYLLAVVSFIGLFLLASRWLGKQRKLVGEVLDFSESVRYRDFTRRFVVKHPKTAEGRLFAAFNDINDVYKRISMDKEIQHQYLNKVLNMLDSAIIFYQEDTGKVMWINEAFKQLFRTPHVGNIRGLTKRHPELYEKTIHLKLGKQQVESISFAMGKVKLLMHGSTFSTQDGTFRIVVYQNISEAIDETETRAWHKLLRVLTHEIMNSIAPISSLAETLHARLEQGYGEEDIDDIKLGIYTIKRRSEGLLQFAKSYRLINKVDQPNFVDIQLKTLFENTYQLLEPTLLQKNIDLDIILKDTRLVLQADINLVEQALINLLLNAMEAVKDCAAPYISIAGLKRDDHVFIKIQDNGRGMSPDIQEQIFTPFFTTKKSGSGVGLTLSKQIMLLHKGNLFVESEEGKGSTFSLQFMS</sequence>
<dbReference type="GO" id="GO:0004673">
    <property type="term" value="F:protein histidine kinase activity"/>
    <property type="evidence" value="ECO:0007669"/>
    <property type="project" value="UniProtKB-EC"/>
</dbReference>
<keyword evidence="3" id="KW-0808">Transferase</keyword>
<evidence type="ECO:0000256" key="3">
    <source>
        <dbReference type="ARBA" id="ARBA00022679"/>
    </source>
</evidence>
<gene>
    <name evidence="10" type="ORF">C5745_11035</name>
</gene>
<evidence type="ECO:0000256" key="1">
    <source>
        <dbReference type="ARBA" id="ARBA00000085"/>
    </source>
</evidence>
<keyword evidence="8" id="KW-1133">Transmembrane helix</keyword>
<feature type="transmembrane region" description="Helical" evidence="8">
    <location>
        <begin position="7"/>
        <end position="25"/>
    </location>
</feature>
<dbReference type="SMART" id="SM00387">
    <property type="entry name" value="HATPase_c"/>
    <property type="match status" value="1"/>
</dbReference>
<keyword evidence="11" id="KW-1185">Reference proteome</keyword>
<evidence type="ECO:0000313" key="11">
    <source>
        <dbReference type="Proteomes" id="UP000239711"/>
    </source>
</evidence>
<keyword evidence="8" id="KW-0812">Transmembrane</keyword>
<evidence type="ECO:0000259" key="9">
    <source>
        <dbReference type="PROSITE" id="PS50109"/>
    </source>
</evidence>
<dbReference type="EMBL" id="PVBQ01000007">
    <property type="protein sequence ID" value="PRD47347.1"/>
    <property type="molecule type" value="Genomic_DNA"/>
</dbReference>